<proteinExistence type="predicted"/>
<feature type="region of interest" description="Disordered" evidence="1">
    <location>
        <begin position="347"/>
        <end position="412"/>
    </location>
</feature>
<name>A0A2P6VQT5_9CHLO</name>
<dbReference type="Proteomes" id="UP000239649">
    <property type="component" value="Unassembled WGS sequence"/>
</dbReference>
<dbReference type="EMBL" id="LHPF02000001">
    <property type="protein sequence ID" value="PSC76437.1"/>
    <property type="molecule type" value="Genomic_DNA"/>
</dbReference>
<organism evidence="3 4">
    <name type="scientific">Micractinium conductrix</name>
    <dbReference type="NCBI Taxonomy" id="554055"/>
    <lineage>
        <taxon>Eukaryota</taxon>
        <taxon>Viridiplantae</taxon>
        <taxon>Chlorophyta</taxon>
        <taxon>core chlorophytes</taxon>
        <taxon>Trebouxiophyceae</taxon>
        <taxon>Chlorellales</taxon>
        <taxon>Chlorellaceae</taxon>
        <taxon>Chlorella clade</taxon>
        <taxon>Micractinium</taxon>
    </lineage>
</organism>
<reference evidence="3 4" key="1">
    <citation type="journal article" date="2018" name="Plant J.">
        <title>Genome sequences of Chlorella sorokiniana UTEX 1602 and Micractinium conductrix SAG 241.80: implications to maltose excretion by a green alga.</title>
        <authorList>
            <person name="Arriola M.B."/>
            <person name="Velmurugan N."/>
            <person name="Zhang Y."/>
            <person name="Plunkett M.H."/>
            <person name="Hondzo H."/>
            <person name="Barney B.M."/>
        </authorList>
    </citation>
    <scope>NUCLEOTIDE SEQUENCE [LARGE SCALE GENOMIC DNA]</scope>
    <source>
        <strain evidence="3 4">SAG 241.80</strain>
    </source>
</reference>
<dbReference type="OrthoDB" id="507831at2759"/>
<dbReference type="AlphaFoldDB" id="A0A2P6VQT5"/>
<accession>A0A2P6VQT5</accession>
<evidence type="ECO:0000313" key="4">
    <source>
        <dbReference type="Proteomes" id="UP000239649"/>
    </source>
</evidence>
<feature type="chain" id="PRO_5015192455" evidence="2">
    <location>
        <begin position="18"/>
        <end position="412"/>
    </location>
</feature>
<feature type="compositionally biased region" description="Basic and acidic residues" evidence="1">
    <location>
        <begin position="386"/>
        <end position="397"/>
    </location>
</feature>
<feature type="signal peptide" evidence="2">
    <location>
        <begin position="1"/>
        <end position="17"/>
    </location>
</feature>
<gene>
    <name evidence="3" type="primary">g280</name>
    <name evidence="3" type="ORF">C2E20_0280</name>
</gene>
<keyword evidence="2" id="KW-0732">Signal</keyword>
<dbReference type="STRING" id="554055.A0A2P6VQT5"/>
<protein>
    <submittedName>
        <fullName evidence="3">Armadillo repeat-containing 8</fullName>
    </submittedName>
</protein>
<evidence type="ECO:0000256" key="2">
    <source>
        <dbReference type="SAM" id="SignalP"/>
    </source>
</evidence>
<evidence type="ECO:0000313" key="3">
    <source>
        <dbReference type="EMBL" id="PSC76437.1"/>
    </source>
</evidence>
<sequence>MLRALLLVCAALRGAQAQVYVGTDKPQGTYDPCKPPPTGVRSGDPFVFGLAFWPGGTVNNWGAQYNSTDGAPGLNPCLDLPVLDPLTGAQTDTYQSYLNGRKVVFASYMVKMDTLAGVRATRAEMDQLWRWVEANAETLGLPPVISVVAFRGANRSEAQYVRSNSSAASDGVGIVRQLSLLVSWDRGTFAGFTWYNGGSCDDCGGLSGNRCVRTQYTPEVQPYTQAQCAWDPNECICNAGLSCPANNCTTTVYVGHRGSDAPGRALQSGFQIEQINQYSVTSFFWKLIDGALNLFGNSGVGDVGAGVSSAPIVVGGITDAEVAASQTAQARGGPELPAGEFQITEERLDSRPANPLQSEDDIGATSKTVATGLGGGPDAPAPTDTGKQKRDTADPALRRGAQQGPRSDMPVQ</sequence>
<comment type="caution">
    <text evidence="3">The sequence shown here is derived from an EMBL/GenBank/DDBJ whole genome shotgun (WGS) entry which is preliminary data.</text>
</comment>
<evidence type="ECO:0000256" key="1">
    <source>
        <dbReference type="SAM" id="MobiDB-lite"/>
    </source>
</evidence>
<keyword evidence="4" id="KW-1185">Reference proteome</keyword>